<dbReference type="PROSITE" id="PS01124">
    <property type="entry name" value="HTH_ARAC_FAMILY_2"/>
    <property type="match status" value="1"/>
</dbReference>
<dbReference type="Gene3D" id="1.10.10.60">
    <property type="entry name" value="Homeodomain-like"/>
    <property type="match status" value="1"/>
</dbReference>
<keyword evidence="3" id="KW-0804">Transcription</keyword>
<protein>
    <submittedName>
        <fullName evidence="5">AraC-type DNA-binding protein</fullName>
    </submittedName>
</protein>
<evidence type="ECO:0000256" key="1">
    <source>
        <dbReference type="ARBA" id="ARBA00023015"/>
    </source>
</evidence>
<dbReference type="Proteomes" id="UP000199656">
    <property type="component" value="Unassembled WGS sequence"/>
</dbReference>
<dbReference type="RefSeq" id="WP_168927798.1">
    <property type="nucleotide sequence ID" value="NZ_BKAT01000011.1"/>
</dbReference>
<dbReference type="AlphaFoldDB" id="A0A1H4BKK6"/>
<dbReference type="STRING" id="408074.SAMN05660909_02124"/>
<sequence>MKTEEITLLPITVFEGANEYFWMDDLKQLPEKYRFLELPNRRKFYILLFVERAQGAAIVDGAVIRLEHPKVICIKPGSIFSLESNGAAVGKIVCFTEDFFSIRYNNNMLSSFSFLGKEYGCDIRLDNLKAGEWKLLLACMQDEFREQGKGVESVLRSFLNILLCRLDREFDTGFMPAKKNTQEEKVKQFKLLLEEHFVTQKAPSFYAGMLNVTTNYLNKLCRKYEGFSSGELVRRRVTLEAQRMLHYTVLPVADIARKLEFESVSYFITFFKKNTGVTPENFRKTR</sequence>
<accession>A0A1H4BKK6</accession>
<dbReference type="Pfam" id="PF12833">
    <property type="entry name" value="HTH_18"/>
    <property type="match status" value="1"/>
</dbReference>
<dbReference type="InterPro" id="IPR018060">
    <property type="entry name" value="HTH_AraC"/>
</dbReference>
<dbReference type="GO" id="GO:0043565">
    <property type="term" value="F:sequence-specific DNA binding"/>
    <property type="evidence" value="ECO:0007669"/>
    <property type="project" value="InterPro"/>
</dbReference>
<organism evidence="5 6">
    <name type="scientific">Chitinophaga terrae</name>
    <name type="common">ex Kim and Jung 2007</name>
    <dbReference type="NCBI Taxonomy" id="408074"/>
    <lineage>
        <taxon>Bacteria</taxon>
        <taxon>Pseudomonadati</taxon>
        <taxon>Bacteroidota</taxon>
        <taxon>Chitinophagia</taxon>
        <taxon>Chitinophagales</taxon>
        <taxon>Chitinophagaceae</taxon>
        <taxon>Chitinophaga</taxon>
    </lineage>
</organism>
<keyword evidence="6" id="KW-1185">Reference proteome</keyword>
<evidence type="ECO:0000256" key="3">
    <source>
        <dbReference type="ARBA" id="ARBA00023163"/>
    </source>
</evidence>
<evidence type="ECO:0000313" key="5">
    <source>
        <dbReference type="EMBL" id="SEA48584.1"/>
    </source>
</evidence>
<keyword evidence="1" id="KW-0805">Transcription regulation</keyword>
<name>A0A1H4BKK6_9BACT</name>
<evidence type="ECO:0000259" key="4">
    <source>
        <dbReference type="PROSITE" id="PS01124"/>
    </source>
</evidence>
<dbReference type="PANTHER" id="PTHR43280">
    <property type="entry name" value="ARAC-FAMILY TRANSCRIPTIONAL REGULATOR"/>
    <property type="match status" value="1"/>
</dbReference>
<dbReference type="PRINTS" id="PR00032">
    <property type="entry name" value="HTHARAC"/>
</dbReference>
<evidence type="ECO:0000256" key="2">
    <source>
        <dbReference type="ARBA" id="ARBA00023125"/>
    </source>
</evidence>
<proteinExistence type="predicted"/>
<gene>
    <name evidence="5" type="ORF">SAMN05660909_02124</name>
</gene>
<dbReference type="PANTHER" id="PTHR43280:SF32">
    <property type="entry name" value="TRANSCRIPTIONAL REGULATORY PROTEIN"/>
    <property type="match status" value="1"/>
</dbReference>
<dbReference type="InterPro" id="IPR009057">
    <property type="entry name" value="Homeodomain-like_sf"/>
</dbReference>
<evidence type="ECO:0000313" key="6">
    <source>
        <dbReference type="Proteomes" id="UP000199656"/>
    </source>
</evidence>
<feature type="domain" description="HTH araC/xylS-type" evidence="4">
    <location>
        <begin position="187"/>
        <end position="285"/>
    </location>
</feature>
<reference evidence="6" key="1">
    <citation type="submission" date="2016-10" db="EMBL/GenBank/DDBJ databases">
        <authorList>
            <person name="Varghese N."/>
            <person name="Submissions S."/>
        </authorList>
    </citation>
    <scope>NUCLEOTIDE SEQUENCE [LARGE SCALE GENOMIC DNA]</scope>
    <source>
        <strain evidence="6">DSM 23920</strain>
    </source>
</reference>
<keyword evidence="2 5" id="KW-0238">DNA-binding</keyword>
<dbReference type="SMART" id="SM00342">
    <property type="entry name" value="HTH_ARAC"/>
    <property type="match status" value="1"/>
</dbReference>
<dbReference type="GO" id="GO:0003700">
    <property type="term" value="F:DNA-binding transcription factor activity"/>
    <property type="evidence" value="ECO:0007669"/>
    <property type="project" value="InterPro"/>
</dbReference>
<dbReference type="InterPro" id="IPR020449">
    <property type="entry name" value="Tscrpt_reg_AraC-type_HTH"/>
</dbReference>
<dbReference type="EMBL" id="FNRL01000008">
    <property type="protein sequence ID" value="SEA48584.1"/>
    <property type="molecule type" value="Genomic_DNA"/>
</dbReference>
<dbReference type="SUPFAM" id="SSF46689">
    <property type="entry name" value="Homeodomain-like"/>
    <property type="match status" value="1"/>
</dbReference>